<dbReference type="InterPro" id="IPR023174">
    <property type="entry name" value="PDEase_CS"/>
</dbReference>
<feature type="compositionally biased region" description="Basic and acidic residues" evidence="1">
    <location>
        <begin position="161"/>
        <end position="175"/>
    </location>
</feature>
<protein>
    <submittedName>
        <fullName evidence="2">Uncharacterized protein</fullName>
    </submittedName>
</protein>
<gene>
    <name evidence="2" type="ORF">ACJMK2_030912</name>
</gene>
<evidence type="ECO:0000313" key="3">
    <source>
        <dbReference type="Proteomes" id="UP001634394"/>
    </source>
</evidence>
<accession>A0ABD3X156</accession>
<sequence>MSVDENVLLPTVVVAVLKESGYDKHTATWTLGGDGQGRTMLTLKWPGNSSVSNLDTDVRAKPAPASITTNTTGVQTDAKKDVTVATQTPVEWIVKANVKTQPALKATQSERQKISSNKRTIKQEHASDKRTQNDSVMGPGPNKVSKLDRRFSSKPSLPNDEDQRLRRDKKTHSETRTNTYKRPAFTDEYDRYMEQSHEGIYSERRNSYPENIHDYNHNGSVNSFKKRIVCEENLITYNKKILTHAEIPGVPESKSIIYLKLHDKYGAAPKVANIQRATDFYNELYTGFKYGPDATEYKRLLPLLIDHANSYLLHLANVMGIDALPCPVPYLDLEMEERTGMYVDIKL</sequence>
<comment type="caution">
    <text evidence="2">The sequence shown here is derived from an EMBL/GenBank/DDBJ whole genome shotgun (WGS) entry which is preliminary data.</text>
</comment>
<evidence type="ECO:0000256" key="1">
    <source>
        <dbReference type="SAM" id="MobiDB-lite"/>
    </source>
</evidence>
<feature type="region of interest" description="Disordered" evidence="1">
    <location>
        <begin position="103"/>
        <end position="180"/>
    </location>
</feature>
<dbReference type="Proteomes" id="UP001634394">
    <property type="component" value="Unassembled WGS sequence"/>
</dbReference>
<dbReference type="PROSITE" id="PS00126">
    <property type="entry name" value="PDEASE_I_1"/>
    <property type="match status" value="1"/>
</dbReference>
<keyword evidence="3" id="KW-1185">Reference proteome</keyword>
<dbReference type="EMBL" id="JBJQND010000004">
    <property type="protein sequence ID" value="KAL3878575.1"/>
    <property type="molecule type" value="Genomic_DNA"/>
</dbReference>
<reference evidence="2 3" key="1">
    <citation type="submission" date="2024-11" db="EMBL/GenBank/DDBJ databases">
        <title>Chromosome-level genome assembly of the freshwater bivalve Anodonta woodiana.</title>
        <authorList>
            <person name="Chen X."/>
        </authorList>
    </citation>
    <scope>NUCLEOTIDE SEQUENCE [LARGE SCALE GENOMIC DNA]</scope>
    <source>
        <strain evidence="2">MN2024</strain>
        <tissue evidence="2">Gills</tissue>
    </source>
</reference>
<dbReference type="AlphaFoldDB" id="A0ABD3X156"/>
<feature type="compositionally biased region" description="Basic and acidic residues" evidence="1">
    <location>
        <begin position="121"/>
        <end position="132"/>
    </location>
</feature>
<name>A0ABD3X156_SINWO</name>
<proteinExistence type="predicted"/>
<evidence type="ECO:0000313" key="2">
    <source>
        <dbReference type="EMBL" id="KAL3878575.1"/>
    </source>
</evidence>
<organism evidence="2 3">
    <name type="scientific">Sinanodonta woodiana</name>
    <name type="common">Chinese pond mussel</name>
    <name type="synonym">Anodonta woodiana</name>
    <dbReference type="NCBI Taxonomy" id="1069815"/>
    <lineage>
        <taxon>Eukaryota</taxon>
        <taxon>Metazoa</taxon>
        <taxon>Spiralia</taxon>
        <taxon>Lophotrochozoa</taxon>
        <taxon>Mollusca</taxon>
        <taxon>Bivalvia</taxon>
        <taxon>Autobranchia</taxon>
        <taxon>Heteroconchia</taxon>
        <taxon>Palaeoheterodonta</taxon>
        <taxon>Unionida</taxon>
        <taxon>Unionoidea</taxon>
        <taxon>Unionidae</taxon>
        <taxon>Unioninae</taxon>
        <taxon>Sinanodonta</taxon>
    </lineage>
</organism>